<dbReference type="RefSeq" id="WP_106395613.1">
    <property type="nucleotide sequence ID" value="NZ_PVNK01000279.1"/>
</dbReference>
<dbReference type="InterPro" id="IPR039425">
    <property type="entry name" value="RNA_pol_sigma-70-like"/>
</dbReference>
<protein>
    <submittedName>
        <fullName evidence="8">ECF RNA polymerase sigma-E factor</fullName>
    </submittedName>
</protein>
<name>A0A2S9XCE8_9BACT</name>
<dbReference type="NCBIfam" id="TIGR02937">
    <property type="entry name" value="sigma70-ECF"/>
    <property type="match status" value="1"/>
</dbReference>
<feature type="domain" description="RNA polymerase sigma factor 70 region 4 type 2" evidence="7">
    <location>
        <begin position="117"/>
        <end position="168"/>
    </location>
</feature>
<keyword evidence="2" id="KW-0805">Transcription regulation</keyword>
<dbReference type="GO" id="GO:0016987">
    <property type="term" value="F:sigma factor activity"/>
    <property type="evidence" value="ECO:0007669"/>
    <property type="project" value="UniProtKB-KW"/>
</dbReference>
<dbReference type="InterPro" id="IPR014284">
    <property type="entry name" value="RNA_pol_sigma-70_dom"/>
</dbReference>
<keyword evidence="9" id="KW-1185">Reference proteome</keyword>
<reference evidence="8 9" key="1">
    <citation type="submission" date="2018-03" db="EMBL/GenBank/DDBJ databases">
        <title>Draft Genome Sequences of the Obligatory Marine Myxobacteria Enhygromyxa salina SWB005.</title>
        <authorList>
            <person name="Poehlein A."/>
            <person name="Moghaddam J.A."/>
            <person name="Harms H."/>
            <person name="Alanjari M."/>
            <person name="Koenig G.M."/>
            <person name="Daniel R."/>
            <person name="Schaeberle T.F."/>
        </authorList>
    </citation>
    <scope>NUCLEOTIDE SEQUENCE [LARGE SCALE GENOMIC DNA]</scope>
    <source>
        <strain evidence="8 9">SWB005</strain>
    </source>
</reference>
<dbReference type="GO" id="GO:0006352">
    <property type="term" value="P:DNA-templated transcription initiation"/>
    <property type="evidence" value="ECO:0007669"/>
    <property type="project" value="InterPro"/>
</dbReference>
<dbReference type="CDD" id="cd06171">
    <property type="entry name" value="Sigma70_r4"/>
    <property type="match status" value="1"/>
</dbReference>
<sequence>MSDAQLLRAWADGDKRAGEQLFERHFEAIARFFRNKLPADTQHEDLIQQTFLGCVEARDRFRGDSSFRSFLYAIAHNQLAKHWRSRSRDRVDLKSVSAFDLDPSPSAALARDQDQHQLLLALRRIPLDSQVALELHYWEAMTAAEIGEVLGVPLGTAKTRLRRAKQLLEAELRALDGGLRVEPTGTRLDTWARELKDALFEDPT</sequence>
<dbReference type="GO" id="GO:0003677">
    <property type="term" value="F:DNA binding"/>
    <property type="evidence" value="ECO:0007669"/>
    <property type="project" value="UniProtKB-KW"/>
</dbReference>
<dbReference type="Proteomes" id="UP000237968">
    <property type="component" value="Unassembled WGS sequence"/>
</dbReference>
<organism evidence="8 9">
    <name type="scientific">Enhygromyxa salina</name>
    <dbReference type="NCBI Taxonomy" id="215803"/>
    <lineage>
        <taxon>Bacteria</taxon>
        <taxon>Pseudomonadati</taxon>
        <taxon>Myxococcota</taxon>
        <taxon>Polyangia</taxon>
        <taxon>Nannocystales</taxon>
        <taxon>Nannocystaceae</taxon>
        <taxon>Enhygromyxa</taxon>
    </lineage>
</organism>
<evidence type="ECO:0000313" key="9">
    <source>
        <dbReference type="Proteomes" id="UP000237968"/>
    </source>
</evidence>
<evidence type="ECO:0000313" key="8">
    <source>
        <dbReference type="EMBL" id="PRP90532.1"/>
    </source>
</evidence>
<evidence type="ECO:0000259" key="7">
    <source>
        <dbReference type="Pfam" id="PF08281"/>
    </source>
</evidence>
<dbReference type="Pfam" id="PF04542">
    <property type="entry name" value="Sigma70_r2"/>
    <property type="match status" value="1"/>
</dbReference>
<dbReference type="Gene3D" id="1.10.1740.10">
    <property type="match status" value="1"/>
</dbReference>
<dbReference type="InterPro" id="IPR013324">
    <property type="entry name" value="RNA_pol_sigma_r3/r4-like"/>
</dbReference>
<evidence type="ECO:0000256" key="1">
    <source>
        <dbReference type="ARBA" id="ARBA00010641"/>
    </source>
</evidence>
<accession>A0A2S9XCE8</accession>
<proteinExistence type="inferred from homology"/>
<gene>
    <name evidence="8" type="primary">rpoE_20</name>
    <name evidence="8" type="ORF">ENSA5_64470</name>
</gene>
<evidence type="ECO:0000259" key="6">
    <source>
        <dbReference type="Pfam" id="PF04542"/>
    </source>
</evidence>
<dbReference type="Pfam" id="PF08281">
    <property type="entry name" value="Sigma70_r4_2"/>
    <property type="match status" value="1"/>
</dbReference>
<evidence type="ECO:0000256" key="5">
    <source>
        <dbReference type="ARBA" id="ARBA00023163"/>
    </source>
</evidence>
<dbReference type="SUPFAM" id="SSF88946">
    <property type="entry name" value="Sigma2 domain of RNA polymerase sigma factors"/>
    <property type="match status" value="1"/>
</dbReference>
<evidence type="ECO:0000256" key="4">
    <source>
        <dbReference type="ARBA" id="ARBA00023125"/>
    </source>
</evidence>
<keyword evidence="5" id="KW-0804">Transcription</keyword>
<evidence type="ECO:0000256" key="2">
    <source>
        <dbReference type="ARBA" id="ARBA00023015"/>
    </source>
</evidence>
<dbReference type="InterPro" id="IPR036388">
    <property type="entry name" value="WH-like_DNA-bd_sf"/>
</dbReference>
<dbReference type="AlphaFoldDB" id="A0A2S9XCE8"/>
<keyword evidence="4" id="KW-0238">DNA-binding</keyword>
<dbReference type="PANTHER" id="PTHR43133">
    <property type="entry name" value="RNA POLYMERASE ECF-TYPE SIGMA FACTO"/>
    <property type="match status" value="1"/>
</dbReference>
<dbReference type="InterPro" id="IPR013325">
    <property type="entry name" value="RNA_pol_sigma_r2"/>
</dbReference>
<dbReference type="InterPro" id="IPR013249">
    <property type="entry name" value="RNA_pol_sigma70_r4_t2"/>
</dbReference>
<feature type="domain" description="RNA polymerase sigma-70 region 2" evidence="6">
    <location>
        <begin position="21"/>
        <end position="88"/>
    </location>
</feature>
<comment type="similarity">
    <text evidence="1">Belongs to the sigma-70 factor family. ECF subfamily.</text>
</comment>
<dbReference type="Gene3D" id="1.10.10.10">
    <property type="entry name" value="Winged helix-like DNA-binding domain superfamily/Winged helix DNA-binding domain"/>
    <property type="match status" value="1"/>
</dbReference>
<comment type="caution">
    <text evidence="8">The sequence shown here is derived from an EMBL/GenBank/DDBJ whole genome shotgun (WGS) entry which is preliminary data.</text>
</comment>
<evidence type="ECO:0000256" key="3">
    <source>
        <dbReference type="ARBA" id="ARBA00023082"/>
    </source>
</evidence>
<dbReference type="PANTHER" id="PTHR43133:SF8">
    <property type="entry name" value="RNA POLYMERASE SIGMA FACTOR HI_1459-RELATED"/>
    <property type="match status" value="1"/>
</dbReference>
<dbReference type="OrthoDB" id="5516839at2"/>
<dbReference type="InterPro" id="IPR007627">
    <property type="entry name" value="RNA_pol_sigma70_r2"/>
</dbReference>
<dbReference type="SUPFAM" id="SSF88659">
    <property type="entry name" value="Sigma3 and sigma4 domains of RNA polymerase sigma factors"/>
    <property type="match status" value="1"/>
</dbReference>
<keyword evidence="3" id="KW-0731">Sigma factor</keyword>
<dbReference type="EMBL" id="PVNK01000279">
    <property type="protein sequence ID" value="PRP90532.1"/>
    <property type="molecule type" value="Genomic_DNA"/>
</dbReference>